<feature type="transmembrane region" description="Helical" evidence="8">
    <location>
        <begin position="37"/>
        <end position="55"/>
    </location>
</feature>
<evidence type="ECO:0000259" key="9">
    <source>
        <dbReference type="Pfam" id="PF00892"/>
    </source>
</evidence>
<evidence type="ECO:0000313" key="10">
    <source>
        <dbReference type="EMBL" id="EWY41997.1"/>
    </source>
</evidence>
<feature type="transmembrane region" description="Helical" evidence="8">
    <location>
        <begin position="149"/>
        <end position="165"/>
    </location>
</feature>
<evidence type="ECO:0000313" key="11">
    <source>
        <dbReference type="Proteomes" id="UP000019486"/>
    </source>
</evidence>
<keyword evidence="5 8" id="KW-0812">Transmembrane</keyword>
<dbReference type="EMBL" id="AVFL01000002">
    <property type="protein sequence ID" value="EWY41997.1"/>
    <property type="molecule type" value="Genomic_DNA"/>
</dbReference>
<feature type="transmembrane region" description="Helical" evidence="8">
    <location>
        <begin position="102"/>
        <end position="119"/>
    </location>
</feature>
<dbReference type="GO" id="GO:0005886">
    <property type="term" value="C:plasma membrane"/>
    <property type="evidence" value="ECO:0007669"/>
    <property type="project" value="UniProtKB-SubCell"/>
</dbReference>
<comment type="similarity">
    <text evidence="2">Belongs to the EamA transporter family.</text>
</comment>
<organism evidence="10 11">
    <name type="scientific">Skermanella stibiiresistens SB22</name>
    <dbReference type="NCBI Taxonomy" id="1385369"/>
    <lineage>
        <taxon>Bacteria</taxon>
        <taxon>Pseudomonadati</taxon>
        <taxon>Pseudomonadota</taxon>
        <taxon>Alphaproteobacteria</taxon>
        <taxon>Rhodospirillales</taxon>
        <taxon>Azospirillaceae</taxon>
        <taxon>Skermanella</taxon>
    </lineage>
</organism>
<feature type="domain" description="EamA" evidence="9">
    <location>
        <begin position="6"/>
        <end position="141"/>
    </location>
</feature>
<evidence type="ECO:0000256" key="2">
    <source>
        <dbReference type="ARBA" id="ARBA00007362"/>
    </source>
</evidence>
<protein>
    <submittedName>
        <fullName evidence="10">Chloramphenical resistance permease RarD</fullName>
    </submittedName>
</protein>
<dbReference type="SUPFAM" id="SSF103481">
    <property type="entry name" value="Multidrug resistance efflux transporter EmrE"/>
    <property type="match status" value="2"/>
</dbReference>
<evidence type="ECO:0000256" key="5">
    <source>
        <dbReference type="ARBA" id="ARBA00022692"/>
    </source>
</evidence>
<feature type="transmembrane region" description="Helical" evidence="8">
    <location>
        <begin position="126"/>
        <end position="143"/>
    </location>
</feature>
<keyword evidence="4" id="KW-1003">Cell membrane</keyword>
<evidence type="ECO:0000256" key="6">
    <source>
        <dbReference type="ARBA" id="ARBA00022989"/>
    </source>
</evidence>
<dbReference type="Proteomes" id="UP000019486">
    <property type="component" value="Unassembled WGS sequence"/>
</dbReference>
<dbReference type="InterPro" id="IPR000620">
    <property type="entry name" value="EamA_dom"/>
</dbReference>
<feature type="transmembrane region" description="Helical" evidence="8">
    <location>
        <begin position="67"/>
        <end position="90"/>
    </location>
</feature>
<dbReference type="PANTHER" id="PTHR32322:SF2">
    <property type="entry name" value="EAMA DOMAIN-CONTAINING PROTEIN"/>
    <property type="match status" value="1"/>
</dbReference>
<feature type="transmembrane region" description="Helical" evidence="8">
    <location>
        <begin position="7"/>
        <end position="25"/>
    </location>
</feature>
<feature type="transmembrane region" description="Helical" evidence="8">
    <location>
        <begin position="242"/>
        <end position="259"/>
    </location>
</feature>
<dbReference type="InterPro" id="IPR004626">
    <property type="entry name" value="RarD"/>
</dbReference>
<dbReference type="InterPro" id="IPR037185">
    <property type="entry name" value="EmrE-like"/>
</dbReference>
<feature type="transmembrane region" description="Helical" evidence="8">
    <location>
        <begin position="265"/>
        <end position="287"/>
    </location>
</feature>
<evidence type="ECO:0000256" key="3">
    <source>
        <dbReference type="ARBA" id="ARBA00022448"/>
    </source>
</evidence>
<sequence>MDPAVSGVLYALAAFLLWGAAPLFFKALQPATPLEILSHRVLWSLLLMVALVLAMRDPRDVVRALSSTGRVGIFIVTTCLVTTNWLLFIWAVNSNHIIQTSLGYYINPLVNVILGVLFLSERLNRYQVFSVALAAVGVASLVINLGELPWVSLTLAVTFGFYALIRKKMAIDPLIGLLIETAMLTPFAAFYLIWIASLGTAHFSLDNPGLAGLLAVSGFVTALPLIFFNFGAQRLKLSTIGLMQYISPTLQLAVGVLLFGEAFTLAHGIAFGLIWLALAVYSADAFLAHRARP</sequence>
<keyword evidence="3" id="KW-0813">Transport</keyword>
<evidence type="ECO:0000256" key="7">
    <source>
        <dbReference type="ARBA" id="ARBA00023136"/>
    </source>
</evidence>
<accession>W9HBA7</accession>
<dbReference type="InterPro" id="IPR050638">
    <property type="entry name" value="AA-Vitamin_Transporters"/>
</dbReference>
<comment type="caution">
    <text evidence="10">The sequence shown here is derived from an EMBL/GenBank/DDBJ whole genome shotgun (WGS) entry which is preliminary data.</text>
</comment>
<dbReference type="Pfam" id="PF00892">
    <property type="entry name" value="EamA"/>
    <property type="match status" value="1"/>
</dbReference>
<dbReference type="PATRIC" id="fig|1385369.3.peg.696"/>
<reference evidence="10 11" key="1">
    <citation type="submission" date="2013-08" db="EMBL/GenBank/DDBJ databases">
        <title>The genome sequence of Skermanella stibiiresistens.</title>
        <authorList>
            <person name="Zhu W."/>
            <person name="Wang G."/>
        </authorList>
    </citation>
    <scope>NUCLEOTIDE SEQUENCE [LARGE SCALE GENOMIC DNA]</scope>
    <source>
        <strain evidence="10 11">SB22</strain>
    </source>
</reference>
<name>W9HBA7_9PROT</name>
<dbReference type="OrthoDB" id="369870at2"/>
<keyword evidence="6 8" id="KW-1133">Transmembrane helix</keyword>
<dbReference type="AlphaFoldDB" id="W9HBA7"/>
<keyword evidence="11" id="KW-1185">Reference proteome</keyword>
<evidence type="ECO:0000256" key="4">
    <source>
        <dbReference type="ARBA" id="ARBA00022475"/>
    </source>
</evidence>
<keyword evidence="7 8" id="KW-0472">Membrane</keyword>
<feature type="transmembrane region" description="Helical" evidence="8">
    <location>
        <begin position="177"/>
        <end position="197"/>
    </location>
</feature>
<proteinExistence type="inferred from homology"/>
<comment type="subcellular location">
    <subcellularLocation>
        <location evidence="1">Cell membrane</location>
        <topology evidence="1">Multi-pass membrane protein</topology>
    </subcellularLocation>
</comment>
<feature type="transmembrane region" description="Helical" evidence="8">
    <location>
        <begin position="209"/>
        <end position="230"/>
    </location>
</feature>
<dbReference type="PANTHER" id="PTHR32322">
    <property type="entry name" value="INNER MEMBRANE TRANSPORTER"/>
    <property type="match status" value="1"/>
</dbReference>
<evidence type="ECO:0000256" key="1">
    <source>
        <dbReference type="ARBA" id="ARBA00004651"/>
    </source>
</evidence>
<gene>
    <name evidence="10" type="ORF">N825_18840</name>
</gene>
<dbReference type="STRING" id="1385369.N825_18840"/>
<evidence type="ECO:0000256" key="8">
    <source>
        <dbReference type="SAM" id="Phobius"/>
    </source>
</evidence>
<dbReference type="NCBIfam" id="TIGR00688">
    <property type="entry name" value="rarD"/>
    <property type="match status" value="1"/>
</dbReference>